<sequence length="470" mass="54127">MPNNNKIILGLLAFAIVFSAPHASQAQETSTTQQPAQTVTVEKAPQAPKAPIVIEADNLSFSDETGDIRAEGNVVITNQGQRVEAELVNGNAKLSEIWINDKARFSQPDSNLTGHHTLYNYKLKTGSMEGAKGKIGRKYVAGDIINIYPEQYVIDHGSTTNCPAKVPDYHVSADKIEIWPGDQMIAYNAKFWIGNKVIFSLPRYRQSLDKNEESSFPRVGYDSDQGFYIKQHIDYPLNDKLSAYANLDYYSKADFKPSFGLIQRESNFSVGVAQGDFLDDDDNWIKKEPEFKLAYHPRRLGTLPVSYSFTAIYGKWKDDYKASWHQEYELYFSRDPIKLSDTMNLYLGTGIEHIRESYNNSAQNIYKFDATLTKKWSERFNTWVGYHYTQNNVTLFAYDSDDLNRELNSGFTYKIDKMNTIGVTRSYDLDQKRVEDLDYTWYRNLHCWQATITYQSKEERIKFDISTTRW</sequence>
<gene>
    <name evidence="3" type="ORF">KL86SPO_70465</name>
</gene>
<reference evidence="3" key="1">
    <citation type="submission" date="2016-08" db="EMBL/GenBank/DDBJ databases">
        <authorList>
            <person name="Seilhamer J.J."/>
        </authorList>
    </citation>
    <scope>NUCLEOTIDE SEQUENCE</scope>
    <source>
        <strain evidence="3">86</strain>
    </source>
</reference>
<dbReference type="RefSeq" id="WP_288185982.1">
    <property type="nucleotide sequence ID" value="NZ_LT608335.1"/>
</dbReference>
<evidence type="ECO:0000313" key="3">
    <source>
        <dbReference type="EMBL" id="SCM83607.1"/>
    </source>
</evidence>
<dbReference type="AlphaFoldDB" id="A0A212M1I2"/>
<proteinExistence type="predicted"/>
<dbReference type="GO" id="GO:1990351">
    <property type="term" value="C:transporter complex"/>
    <property type="evidence" value="ECO:0007669"/>
    <property type="project" value="TreeGrafter"/>
</dbReference>
<organism evidence="3">
    <name type="scientific">uncultured Sporomusa sp</name>
    <dbReference type="NCBI Taxonomy" id="307249"/>
    <lineage>
        <taxon>Bacteria</taxon>
        <taxon>Bacillati</taxon>
        <taxon>Bacillota</taxon>
        <taxon>Negativicutes</taxon>
        <taxon>Selenomonadales</taxon>
        <taxon>Sporomusaceae</taxon>
        <taxon>Sporomusa</taxon>
        <taxon>environmental samples</taxon>
    </lineage>
</organism>
<feature type="compositionally biased region" description="Low complexity" evidence="1">
    <location>
        <begin position="26"/>
        <end position="38"/>
    </location>
</feature>
<dbReference type="PANTHER" id="PTHR30189:SF1">
    <property type="entry name" value="LPS-ASSEMBLY PROTEIN LPTD"/>
    <property type="match status" value="1"/>
</dbReference>
<protein>
    <submittedName>
        <fullName evidence="3">OstA family protein</fullName>
    </submittedName>
</protein>
<feature type="region of interest" description="Disordered" evidence="1">
    <location>
        <begin position="26"/>
        <end position="45"/>
    </location>
</feature>
<dbReference type="InterPro" id="IPR050218">
    <property type="entry name" value="LptD"/>
</dbReference>
<evidence type="ECO:0000256" key="2">
    <source>
        <dbReference type="SAM" id="SignalP"/>
    </source>
</evidence>
<dbReference type="EMBL" id="FMJE01000007">
    <property type="protein sequence ID" value="SCM83607.1"/>
    <property type="molecule type" value="Genomic_DNA"/>
</dbReference>
<dbReference type="GO" id="GO:0009279">
    <property type="term" value="C:cell outer membrane"/>
    <property type="evidence" value="ECO:0007669"/>
    <property type="project" value="TreeGrafter"/>
</dbReference>
<feature type="chain" id="PRO_5011967755" evidence="2">
    <location>
        <begin position="27"/>
        <end position="470"/>
    </location>
</feature>
<evidence type="ECO:0000256" key="1">
    <source>
        <dbReference type="SAM" id="MobiDB-lite"/>
    </source>
</evidence>
<accession>A0A212M1I2</accession>
<feature type="signal peptide" evidence="2">
    <location>
        <begin position="1"/>
        <end position="26"/>
    </location>
</feature>
<dbReference type="PANTHER" id="PTHR30189">
    <property type="entry name" value="LPS-ASSEMBLY PROTEIN"/>
    <property type="match status" value="1"/>
</dbReference>
<keyword evidence="2" id="KW-0732">Signal</keyword>
<name>A0A212M1I2_9FIRM</name>